<dbReference type="GO" id="GO:0005759">
    <property type="term" value="C:mitochondrial matrix"/>
    <property type="evidence" value="ECO:0007669"/>
    <property type="project" value="TreeGrafter"/>
</dbReference>
<dbReference type="STRING" id="244447.ENSCSEP00000012877"/>
<feature type="binding site" evidence="11">
    <location>
        <position position="187"/>
    </location>
    <ligand>
        <name>S-adenosyl-L-methionine</name>
        <dbReference type="ChEBI" id="CHEBI:59789"/>
    </ligand>
</feature>
<reference evidence="14" key="2">
    <citation type="submission" date="2025-08" db="UniProtKB">
        <authorList>
            <consortium name="Ensembl"/>
        </authorList>
    </citation>
    <scope>IDENTIFICATION</scope>
</reference>
<feature type="binding site" evidence="11">
    <location>
        <position position="111"/>
    </location>
    <ligand>
        <name>S-adenosyl-L-methionine</name>
        <dbReference type="ChEBI" id="CHEBI:59789"/>
    </ligand>
</feature>
<proteinExistence type="inferred from homology"/>
<evidence type="ECO:0000256" key="5">
    <source>
        <dbReference type="ARBA" id="ARBA00022691"/>
    </source>
</evidence>
<evidence type="ECO:0000259" key="13">
    <source>
        <dbReference type="SMART" id="SM00650"/>
    </source>
</evidence>
<feature type="domain" description="Ribosomal RNA adenine methylase transferase N-terminal" evidence="13">
    <location>
        <begin position="122"/>
        <end position="320"/>
    </location>
</feature>
<evidence type="ECO:0000313" key="15">
    <source>
        <dbReference type="Proteomes" id="UP000265120"/>
    </source>
</evidence>
<keyword evidence="9" id="KW-0496">Mitochondrion</keyword>
<dbReference type="PANTHER" id="PTHR11727:SF13">
    <property type="entry name" value="DIMETHYLADENOSINE TRANSFERASE 2, MITOCHONDRIAL"/>
    <property type="match status" value="1"/>
</dbReference>
<dbReference type="PANTHER" id="PTHR11727">
    <property type="entry name" value="DIMETHYLADENOSINE TRANSFERASE"/>
    <property type="match status" value="1"/>
</dbReference>
<keyword evidence="8" id="KW-0805">Transcription regulation</keyword>
<dbReference type="OMA" id="QFRQWPE"/>
<keyword evidence="3 11" id="KW-0489">Methyltransferase</keyword>
<dbReference type="InterPro" id="IPR029063">
    <property type="entry name" value="SAM-dependent_MTases_sf"/>
</dbReference>
<dbReference type="Gene3D" id="3.40.50.150">
    <property type="entry name" value="Vaccinia Virus protein VP39"/>
    <property type="match status" value="1"/>
</dbReference>
<keyword evidence="4 11" id="KW-0808">Transferase</keyword>
<comment type="similarity">
    <text evidence="11 12">Belongs to the class I-like SAM-binding methyltransferase superfamily. rRNA adenine N(6)-methyltransferase family.</text>
</comment>
<evidence type="ECO:0000313" key="14">
    <source>
        <dbReference type="Ensembl" id="ENSCSEP00000012877.1"/>
    </source>
</evidence>
<dbReference type="PROSITE" id="PS51689">
    <property type="entry name" value="SAM_RNA_A_N6_MT"/>
    <property type="match status" value="1"/>
</dbReference>
<comment type="subcellular location">
    <subcellularLocation>
        <location evidence="1">Mitochondrion</location>
    </subcellularLocation>
</comment>
<evidence type="ECO:0000256" key="8">
    <source>
        <dbReference type="ARBA" id="ARBA00023015"/>
    </source>
</evidence>
<feature type="binding site" evidence="11">
    <location>
        <position position="113"/>
    </location>
    <ligand>
        <name>S-adenosyl-L-methionine</name>
        <dbReference type="ChEBI" id="CHEBI:59789"/>
    </ligand>
</feature>
<evidence type="ECO:0000256" key="7">
    <source>
        <dbReference type="ARBA" id="ARBA00022946"/>
    </source>
</evidence>
<dbReference type="Ensembl" id="ENSCSET00000013033.1">
    <property type="protein sequence ID" value="ENSCSEP00000012877.1"/>
    <property type="gene ID" value="ENSCSEG00000008303.1"/>
</dbReference>
<keyword evidence="15" id="KW-1185">Reference proteome</keyword>
<protein>
    <recommendedName>
        <fullName evidence="12">rRNA adenine N(6)-methyltransferase</fullName>
        <ecNumber evidence="12">2.1.1.-</ecNumber>
    </recommendedName>
</protein>
<name>A0A3P8VET6_CYNSE</name>
<comment type="caution">
    <text evidence="11">Lacks conserved residue(s) required for the propagation of feature annotation.</text>
</comment>
<dbReference type="GeneTree" id="ENSGT00950000183142"/>
<evidence type="ECO:0000256" key="6">
    <source>
        <dbReference type="ARBA" id="ARBA00022884"/>
    </source>
</evidence>
<dbReference type="SMART" id="SM00650">
    <property type="entry name" value="rADc"/>
    <property type="match status" value="1"/>
</dbReference>
<feature type="binding site" evidence="11">
    <location>
        <position position="161"/>
    </location>
    <ligand>
        <name>S-adenosyl-L-methionine</name>
        <dbReference type="ChEBI" id="CHEBI:59789"/>
    </ligand>
</feature>
<dbReference type="GO" id="GO:0000179">
    <property type="term" value="F:rRNA (adenine-N6,N6-)-dimethyltransferase activity"/>
    <property type="evidence" value="ECO:0007669"/>
    <property type="project" value="UniProtKB-UniRule"/>
</dbReference>
<dbReference type="GO" id="GO:0006391">
    <property type="term" value="P:transcription initiation at mitochondrial promoter"/>
    <property type="evidence" value="ECO:0007669"/>
    <property type="project" value="TreeGrafter"/>
</dbReference>
<evidence type="ECO:0000256" key="2">
    <source>
        <dbReference type="ARBA" id="ARBA00022552"/>
    </source>
</evidence>
<evidence type="ECO:0000256" key="3">
    <source>
        <dbReference type="ARBA" id="ARBA00022603"/>
    </source>
</evidence>
<dbReference type="GO" id="GO:0003723">
    <property type="term" value="F:RNA binding"/>
    <property type="evidence" value="ECO:0007669"/>
    <property type="project" value="UniProtKB-UniRule"/>
</dbReference>
<reference evidence="14 15" key="1">
    <citation type="journal article" date="2014" name="Nat. Genet.">
        <title>Whole-genome sequence of a flatfish provides insights into ZW sex chromosome evolution and adaptation to a benthic lifestyle.</title>
        <authorList>
            <person name="Chen S."/>
            <person name="Zhang G."/>
            <person name="Shao C."/>
            <person name="Huang Q."/>
            <person name="Liu G."/>
            <person name="Zhang P."/>
            <person name="Song W."/>
            <person name="An N."/>
            <person name="Chalopin D."/>
            <person name="Volff J.N."/>
            <person name="Hong Y."/>
            <person name="Li Q."/>
            <person name="Sha Z."/>
            <person name="Zhou H."/>
            <person name="Xie M."/>
            <person name="Yu Q."/>
            <person name="Liu Y."/>
            <person name="Xiang H."/>
            <person name="Wang N."/>
            <person name="Wu K."/>
            <person name="Yang C."/>
            <person name="Zhou Q."/>
            <person name="Liao X."/>
            <person name="Yang L."/>
            <person name="Hu Q."/>
            <person name="Zhang J."/>
            <person name="Meng L."/>
            <person name="Jin L."/>
            <person name="Tian Y."/>
            <person name="Lian J."/>
            <person name="Yang J."/>
            <person name="Miao G."/>
            <person name="Liu S."/>
            <person name="Liang Z."/>
            <person name="Yan F."/>
            <person name="Li Y."/>
            <person name="Sun B."/>
            <person name="Zhang H."/>
            <person name="Zhang J."/>
            <person name="Zhu Y."/>
            <person name="Du M."/>
            <person name="Zhao Y."/>
            <person name="Schartl M."/>
            <person name="Tang Q."/>
            <person name="Wang J."/>
        </authorList>
    </citation>
    <scope>NUCLEOTIDE SEQUENCE</scope>
</reference>
<reference evidence="14" key="3">
    <citation type="submission" date="2025-09" db="UniProtKB">
        <authorList>
            <consortium name="Ensembl"/>
        </authorList>
    </citation>
    <scope>IDENTIFICATION</scope>
</reference>
<dbReference type="GO" id="GO:0034246">
    <property type="term" value="F:mitochondrial transcription factor activity"/>
    <property type="evidence" value="ECO:0007669"/>
    <property type="project" value="TreeGrafter"/>
</dbReference>
<sequence length="435" mass="49507">MDFIIYSGVSDLWAISALGAVHHRCVDVPAAVSWSEAARQQESPTCVGAWSPRRSEVCVGTSSLDSEDCCCQQNRRQQTGHTHPLCQHEDLDVRDIEEKIRRTLGSRQQKHYLVDPQLATVVAQHLRTGDTDSVIFECNPGPGVLTRELINAGAQRVVALEGERSFLHDLRELEVQLGAQLEVLHCDYFKLDSVSYSRHNSPYMTSEELFSRLGISERAWTEGVPVKVVSILPQHKERNMLLKMVYVLLERMSVFRYGRIELNFFISEQEYLKMMSCPGDMINYRSSSVLWQMACDIRLLMKVPLESFVVTLPPPLKPTVDPWSVPNDHMCLVRLCPRPHLFSEGLNSSNARALVMLIRQCLVKRRSKLIDKLNQWSHKSGRLLLSEMALPRDVLTGHVSPDQYLRLFLLMHHMVGVFGYSLNTKSACCQPCVYI</sequence>
<keyword evidence="5 11" id="KW-0949">S-adenosyl-L-methionine</keyword>
<keyword evidence="10" id="KW-0804">Transcription</keyword>
<dbReference type="InterPro" id="IPR020598">
    <property type="entry name" value="rRNA_Ade_methylase_Trfase_N"/>
</dbReference>
<evidence type="ECO:0000256" key="9">
    <source>
        <dbReference type="ARBA" id="ARBA00023128"/>
    </source>
</evidence>
<accession>A0A3P8VET6</accession>
<dbReference type="Pfam" id="PF00398">
    <property type="entry name" value="RrnaAD"/>
    <property type="match status" value="1"/>
</dbReference>
<evidence type="ECO:0000256" key="11">
    <source>
        <dbReference type="PROSITE-ProRule" id="PRU01026"/>
    </source>
</evidence>
<evidence type="ECO:0000256" key="4">
    <source>
        <dbReference type="ARBA" id="ARBA00022679"/>
    </source>
</evidence>
<dbReference type="SUPFAM" id="SSF53335">
    <property type="entry name" value="S-adenosyl-L-methionine-dependent methyltransferases"/>
    <property type="match status" value="1"/>
</dbReference>
<dbReference type="InterPro" id="IPR001737">
    <property type="entry name" value="KsgA/Erm"/>
</dbReference>
<dbReference type="InParanoid" id="A0A3P8VET6"/>
<dbReference type="Proteomes" id="UP000265120">
    <property type="component" value="Chromosome 5"/>
</dbReference>
<organism evidence="14 15">
    <name type="scientific">Cynoglossus semilaevis</name>
    <name type="common">Tongue sole</name>
    <dbReference type="NCBI Taxonomy" id="244447"/>
    <lineage>
        <taxon>Eukaryota</taxon>
        <taxon>Metazoa</taxon>
        <taxon>Chordata</taxon>
        <taxon>Craniata</taxon>
        <taxon>Vertebrata</taxon>
        <taxon>Euteleostomi</taxon>
        <taxon>Actinopterygii</taxon>
        <taxon>Neopterygii</taxon>
        <taxon>Teleostei</taxon>
        <taxon>Neoteleostei</taxon>
        <taxon>Acanthomorphata</taxon>
        <taxon>Carangaria</taxon>
        <taxon>Pleuronectiformes</taxon>
        <taxon>Pleuronectoidei</taxon>
        <taxon>Cynoglossidae</taxon>
        <taxon>Cynoglossinae</taxon>
        <taxon>Cynoglossus</taxon>
    </lineage>
</organism>
<evidence type="ECO:0000256" key="1">
    <source>
        <dbReference type="ARBA" id="ARBA00004173"/>
    </source>
</evidence>
<keyword evidence="7" id="KW-0809">Transit peptide</keyword>
<dbReference type="AlphaFoldDB" id="A0A3P8VET6"/>
<evidence type="ECO:0000256" key="10">
    <source>
        <dbReference type="ARBA" id="ARBA00023163"/>
    </source>
</evidence>
<keyword evidence="6 11" id="KW-0694">RNA-binding</keyword>
<dbReference type="EC" id="2.1.1.-" evidence="12"/>
<dbReference type="FunCoup" id="A0A3P8VET6">
    <property type="interactions" value="701"/>
</dbReference>
<keyword evidence="2 12" id="KW-0698">rRNA processing</keyword>
<evidence type="ECO:0000256" key="12">
    <source>
        <dbReference type="RuleBase" id="RU362106"/>
    </source>
</evidence>